<dbReference type="EMBL" id="CAFBMJ010000021">
    <property type="protein sequence ID" value="CAB4897060.1"/>
    <property type="molecule type" value="Genomic_DNA"/>
</dbReference>
<keyword evidence="1" id="KW-0812">Transmembrane</keyword>
<organism evidence="3">
    <name type="scientific">freshwater metagenome</name>
    <dbReference type="NCBI Taxonomy" id="449393"/>
    <lineage>
        <taxon>unclassified sequences</taxon>
        <taxon>metagenomes</taxon>
        <taxon>ecological metagenomes</taxon>
    </lineage>
</organism>
<name>A0A6J7KA22_9ZZZZ</name>
<evidence type="ECO:0000313" key="2">
    <source>
        <dbReference type="EMBL" id="CAB4897060.1"/>
    </source>
</evidence>
<sequence length="210" mass="23582">MYCTIVTDHTMAWDLCSKSSCDLDHHLRSQCEFLECSAIMKKIFGRSALAVVFALLAAMWVYALFFASKEVVNEIADREWTKRAQLICQDAANERITLADFRPLNQAGADALIKRAELVDRATDTLDRMLVQLEQTPPTDAKGQALIPLWITDYRSYIVDRRNYAKQLRLGTNVPFGESILMGIPLSEKIATFAADNAMTACKPPMDLSI</sequence>
<feature type="transmembrane region" description="Helical" evidence="1">
    <location>
        <begin position="48"/>
        <end position="67"/>
    </location>
</feature>
<evidence type="ECO:0000313" key="3">
    <source>
        <dbReference type="EMBL" id="CAB4952335.1"/>
    </source>
</evidence>
<accession>A0A6J7KA22</accession>
<keyword evidence="1" id="KW-0472">Membrane</keyword>
<gene>
    <name evidence="2" type="ORF">UFOPK3573_00443</name>
    <name evidence="3" type="ORF">UFOPK3879_00024</name>
</gene>
<proteinExistence type="predicted"/>
<dbReference type="AlphaFoldDB" id="A0A6J7KA22"/>
<protein>
    <submittedName>
        <fullName evidence="3">Unannotated protein</fullName>
    </submittedName>
</protein>
<dbReference type="EMBL" id="CAFBNR010000001">
    <property type="protein sequence ID" value="CAB4952335.1"/>
    <property type="molecule type" value="Genomic_DNA"/>
</dbReference>
<reference evidence="3" key="1">
    <citation type="submission" date="2020-05" db="EMBL/GenBank/DDBJ databases">
        <authorList>
            <person name="Chiriac C."/>
            <person name="Salcher M."/>
            <person name="Ghai R."/>
            <person name="Kavagutti S V."/>
        </authorList>
    </citation>
    <scope>NUCLEOTIDE SEQUENCE</scope>
</reference>
<keyword evidence="1" id="KW-1133">Transmembrane helix</keyword>
<evidence type="ECO:0000256" key="1">
    <source>
        <dbReference type="SAM" id="Phobius"/>
    </source>
</evidence>